<gene>
    <name evidence="2" type="ORF">U0042_13470</name>
</gene>
<name>A0ABZ0WT94_9BURK</name>
<evidence type="ECO:0000256" key="1">
    <source>
        <dbReference type="SAM" id="MobiDB-lite"/>
    </source>
</evidence>
<feature type="compositionally biased region" description="Basic and acidic residues" evidence="1">
    <location>
        <begin position="32"/>
        <end position="45"/>
    </location>
</feature>
<accession>A0ABZ0WT94</accession>
<feature type="region of interest" description="Disordered" evidence="1">
    <location>
        <begin position="19"/>
        <end position="55"/>
    </location>
</feature>
<dbReference type="RefSeq" id="WP_157977801.1">
    <property type="nucleotide sequence ID" value="NZ_CP139965.1"/>
</dbReference>
<dbReference type="Proteomes" id="UP001325479">
    <property type="component" value="Chromosome"/>
</dbReference>
<keyword evidence="3" id="KW-1185">Reference proteome</keyword>
<protein>
    <submittedName>
        <fullName evidence="2">Uncharacterized protein</fullName>
    </submittedName>
</protein>
<dbReference type="EMBL" id="CP139965">
    <property type="protein sequence ID" value="WQD80604.1"/>
    <property type="molecule type" value="Genomic_DNA"/>
</dbReference>
<evidence type="ECO:0000313" key="3">
    <source>
        <dbReference type="Proteomes" id="UP001325479"/>
    </source>
</evidence>
<reference evidence="2 3" key="1">
    <citation type="submission" date="2023-12" db="EMBL/GenBank/DDBJ databases">
        <title>Genome sequencing and assembly of bacterial species from a model synthetic community.</title>
        <authorList>
            <person name="Hogle S.L."/>
        </authorList>
    </citation>
    <scope>NUCLEOTIDE SEQUENCE [LARGE SCALE GENOMIC DNA]</scope>
    <source>
        <strain evidence="2 3">HAMBI 2494</strain>
    </source>
</reference>
<evidence type="ECO:0000313" key="2">
    <source>
        <dbReference type="EMBL" id="WQD80604.1"/>
    </source>
</evidence>
<organism evidence="2 3">
    <name type="scientific">Paraburkholderia kururiensis</name>
    <dbReference type="NCBI Taxonomy" id="984307"/>
    <lineage>
        <taxon>Bacteria</taxon>
        <taxon>Pseudomonadati</taxon>
        <taxon>Pseudomonadota</taxon>
        <taxon>Betaproteobacteria</taxon>
        <taxon>Burkholderiales</taxon>
        <taxon>Burkholderiaceae</taxon>
        <taxon>Paraburkholderia</taxon>
    </lineage>
</organism>
<sequence length="71" mass="7795">METENLHVSVVARPGVRRKGGFSQGAASFVEDQQRDAQRHDETHQQFHPGLLVENERQLAGSGTGLLSVVK</sequence>
<proteinExistence type="predicted"/>